<evidence type="ECO:0000313" key="1">
    <source>
        <dbReference type="EMBL" id="KAI8022963.1"/>
    </source>
</evidence>
<organism evidence="1 2">
    <name type="scientific">Camellia lanceoleosa</name>
    <dbReference type="NCBI Taxonomy" id="1840588"/>
    <lineage>
        <taxon>Eukaryota</taxon>
        <taxon>Viridiplantae</taxon>
        <taxon>Streptophyta</taxon>
        <taxon>Embryophyta</taxon>
        <taxon>Tracheophyta</taxon>
        <taxon>Spermatophyta</taxon>
        <taxon>Magnoliopsida</taxon>
        <taxon>eudicotyledons</taxon>
        <taxon>Gunneridae</taxon>
        <taxon>Pentapetalae</taxon>
        <taxon>asterids</taxon>
        <taxon>Ericales</taxon>
        <taxon>Theaceae</taxon>
        <taxon>Camellia</taxon>
    </lineage>
</organism>
<name>A0ACC0ID91_9ERIC</name>
<dbReference type="Proteomes" id="UP001060215">
    <property type="component" value="Chromosome 6"/>
</dbReference>
<reference evidence="1 2" key="1">
    <citation type="journal article" date="2022" name="Plant J.">
        <title>Chromosome-level genome of Camellia lanceoleosa provides a valuable resource for understanding genome evolution and self-incompatibility.</title>
        <authorList>
            <person name="Gong W."/>
            <person name="Xiao S."/>
            <person name="Wang L."/>
            <person name="Liao Z."/>
            <person name="Chang Y."/>
            <person name="Mo W."/>
            <person name="Hu G."/>
            <person name="Li W."/>
            <person name="Zhao G."/>
            <person name="Zhu H."/>
            <person name="Hu X."/>
            <person name="Ji K."/>
            <person name="Xiang X."/>
            <person name="Song Q."/>
            <person name="Yuan D."/>
            <person name="Jin S."/>
            <person name="Zhang L."/>
        </authorList>
    </citation>
    <scope>NUCLEOTIDE SEQUENCE [LARGE SCALE GENOMIC DNA]</scope>
    <source>
        <strain evidence="1">SQ_2022a</strain>
    </source>
</reference>
<gene>
    <name evidence="1" type="ORF">LOK49_LG03G02393</name>
</gene>
<sequence>MCTALDGDARPPLHLAAMKGNRDVLDKLFKASLYGPHELMNVNDVAGNTILHLAVRNKKLQVVNYLLKKIEKA</sequence>
<accession>A0ACC0ID91</accession>
<protein>
    <submittedName>
        <fullName evidence="1">Uncharacterized protein</fullName>
    </submittedName>
</protein>
<dbReference type="EMBL" id="CM045763">
    <property type="protein sequence ID" value="KAI8022963.1"/>
    <property type="molecule type" value="Genomic_DNA"/>
</dbReference>
<proteinExistence type="predicted"/>
<evidence type="ECO:0000313" key="2">
    <source>
        <dbReference type="Proteomes" id="UP001060215"/>
    </source>
</evidence>
<keyword evidence="2" id="KW-1185">Reference proteome</keyword>
<comment type="caution">
    <text evidence="1">The sequence shown here is derived from an EMBL/GenBank/DDBJ whole genome shotgun (WGS) entry which is preliminary data.</text>
</comment>